<feature type="domain" description="Hcy-binding" evidence="6">
    <location>
        <begin position="1"/>
        <end position="108"/>
    </location>
</feature>
<evidence type="ECO:0000256" key="3">
    <source>
        <dbReference type="ARBA" id="ARBA00022723"/>
    </source>
</evidence>
<keyword evidence="2 5" id="KW-0808">Transferase</keyword>
<name>A0A7R9V9F6_9CHLO</name>
<dbReference type="PANTHER" id="PTHR46015:SF1">
    <property type="entry name" value="HOMOCYSTEINE S-METHYLTRANSFERASE-LIKE ISOFORM 1"/>
    <property type="match status" value="1"/>
</dbReference>
<dbReference type="AlphaFoldDB" id="A0A7R9V9F6"/>
<evidence type="ECO:0000259" key="6">
    <source>
        <dbReference type="PROSITE" id="PS50970"/>
    </source>
</evidence>
<dbReference type="SUPFAM" id="SSF82282">
    <property type="entry name" value="Homocysteine S-methyltransferase"/>
    <property type="match status" value="1"/>
</dbReference>
<evidence type="ECO:0000256" key="1">
    <source>
        <dbReference type="ARBA" id="ARBA00022603"/>
    </source>
</evidence>
<dbReference type="GO" id="GO:0046872">
    <property type="term" value="F:metal ion binding"/>
    <property type="evidence" value="ECO:0007669"/>
    <property type="project" value="UniProtKB-KW"/>
</dbReference>
<sequence>MRLAAGCRSVAAVGVNCVDPHHAAPLLRSAGEALLAACASREPPVLICYPNSGEGWDKQMRCWVEAPGVSEPAPFAAAAREWVAAGARMVGGCCRTTPEHIAELRRQLL</sequence>
<evidence type="ECO:0000313" key="7">
    <source>
        <dbReference type="EMBL" id="CAD8288726.1"/>
    </source>
</evidence>
<dbReference type="InterPro" id="IPR036589">
    <property type="entry name" value="HCY_dom_sf"/>
</dbReference>
<dbReference type="GO" id="GO:0009086">
    <property type="term" value="P:methionine biosynthetic process"/>
    <property type="evidence" value="ECO:0007669"/>
    <property type="project" value="TreeGrafter"/>
</dbReference>
<dbReference type="InterPro" id="IPR051486">
    <property type="entry name" value="Hcy_S-methyltransferase"/>
</dbReference>
<feature type="binding site" evidence="5">
    <location>
        <position position="17"/>
    </location>
    <ligand>
        <name>Zn(2+)</name>
        <dbReference type="ChEBI" id="CHEBI:29105"/>
    </ligand>
</feature>
<reference evidence="7" key="1">
    <citation type="submission" date="2021-01" db="EMBL/GenBank/DDBJ databases">
        <authorList>
            <person name="Corre E."/>
            <person name="Pelletier E."/>
            <person name="Niang G."/>
            <person name="Scheremetjew M."/>
            <person name="Finn R."/>
            <person name="Kale V."/>
            <person name="Holt S."/>
            <person name="Cochrane G."/>
            <person name="Meng A."/>
            <person name="Brown T."/>
            <person name="Cohen L."/>
        </authorList>
    </citation>
    <scope>NUCLEOTIDE SEQUENCE</scope>
    <source>
        <strain evidence="7">CCMP219</strain>
    </source>
</reference>
<dbReference type="Gene3D" id="3.20.20.330">
    <property type="entry name" value="Homocysteine-binding-like domain"/>
    <property type="match status" value="1"/>
</dbReference>
<gene>
    <name evidence="7" type="ORF">CEUR00632_LOCUS8765</name>
</gene>
<comment type="cofactor">
    <cofactor evidence="5">
        <name>Zn(2+)</name>
        <dbReference type="ChEBI" id="CHEBI:29105"/>
    </cofactor>
</comment>
<feature type="binding site" evidence="5">
    <location>
        <position position="94"/>
    </location>
    <ligand>
        <name>Zn(2+)</name>
        <dbReference type="ChEBI" id="CHEBI:29105"/>
    </ligand>
</feature>
<organism evidence="7">
    <name type="scientific">Chlamydomonas euryale</name>
    <dbReference type="NCBI Taxonomy" id="1486919"/>
    <lineage>
        <taxon>Eukaryota</taxon>
        <taxon>Viridiplantae</taxon>
        <taxon>Chlorophyta</taxon>
        <taxon>core chlorophytes</taxon>
        <taxon>Chlorophyceae</taxon>
        <taxon>CS clade</taxon>
        <taxon>Chlamydomonadales</taxon>
        <taxon>Chlamydomonadaceae</taxon>
        <taxon>Chlamydomonas</taxon>
    </lineage>
</organism>
<evidence type="ECO:0000256" key="5">
    <source>
        <dbReference type="PROSITE-ProRule" id="PRU00333"/>
    </source>
</evidence>
<dbReference type="GO" id="GO:0008898">
    <property type="term" value="F:S-adenosylmethionine-homocysteine S-methyltransferase activity"/>
    <property type="evidence" value="ECO:0007669"/>
    <property type="project" value="TreeGrafter"/>
</dbReference>
<protein>
    <recommendedName>
        <fullName evidence="6">Hcy-binding domain-containing protein</fullName>
    </recommendedName>
</protein>
<keyword evidence="4 5" id="KW-0862">Zinc</keyword>
<dbReference type="EMBL" id="HBEC01018691">
    <property type="protein sequence ID" value="CAD8288726.1"/>
    <property type="molecule type" value="Transcribed_RNA"/>
</dbReference>
<evidence type="ECO:0000256" key="4">
    <source>
        <dbReference type="ARBA" id="ARBA00022833"/>
    </source>
</evidence>
<accession>A0A7R9V9F6</accession>
<dbReference type="PROSITE" id="PS50970">
    <property type="entry name" value="HCY"/>
    <property type="match status" value="1"/>
</dbReference>
<feature type="binding site" evidence="5">
    <location>
        <position position="93"/>
    </location>
    <ligand>
        <name>Zn(2+)</name>
        <dbReference type="ChEBI" id="CHEBI:29105"/>
    </ligand>
</feature>
<proteinExistence type="predicted"/>
<evidence type="ECO:0000256" key="2">
    <source>
        <dbReference type="ARBA" id="ARBA00022679"/>
    </source>
</evidence>
<dbReference type="GO" id="GO:0033528">
    <property type="term" value="P:S-methylmethionine cycle"/>
    <property type="evidence" value="ECO:0007669"/>
    <property type="project" value="TreeGrafter"/>
</dbReference>
<keyword evidence="3 5" id="KW-0479">Metal-binding</keyword>
<dbReference type="GO" id="GO:0032259">
    <property type="term" value="P:methylation"/>
    <property type="evidence" value="ECO:0007669"/>
    <property type="project" value="UniProtKB-KW"/>
</dbReference>
<dbReference type="Pfam" id="PF02574">
    <property type="entry name" value="S-methyl_trans"/>
    <property type="match status" value="1"/>
</dbReference>
<dbReference type="InterPro" id="IPR003726">
    <property type="entry name" value="HCY_dom"/>
</dbReference>
<keyword evidence="1 5" id="KW-0489">Methyltransferase</keyword>
<dbReference type="PANTHER" id="PTHR46015">
    <property type="entry name" value="ZGC:172121"/>
    <property type="match status" value="1"/>
</dbReference>